<dbReference type="PATRIC" id="fig|1423812.3.peg.2133"/>
<dbReference type="CDD" id="cd01051">
    <property type="entry name" value="Mn_catalase"/>
    <property type="match status" value="1"/>
</dbReference>
<comment type="cofactor">
    <cofactor evidence="3">
        <name>Ca(2+)</name>
        <dbReference type="ChEBI" id="CHEBI:29108"/>
    </cofactor>
    <text evidence="3">Binds 1 Ca(2+) ion per subunit.</text>
</comment>
<dbReference type="InterPro" id="IPR007760">
    <property type="entry name" value="Mn_catalase"/>
</dbReference>
<evidence type="ECO:0000256" key="4">
    <source>
        <dbReference type="SAM" id="MobiDB-lite"/>
    </source>
</evidence>
<dbReference type="Gene3D" id="1.20.1260.10">
    <property type="match status" value="1"/>
</dbReference>
<dbReference type="EMBL" id="AZEG01000052">
    <property type="protein sequence ID" value="KRL33202.1"/>
    <property type="molecule type" value="Genomic_DNA"/>
</dbReference>
<dbReference type="OrthoDB" id="9800585at2"/>
<dbReference type="Proteomes" id="UP000051155">
    <property type="component" value="Unassembled WGS sequence"/>
</dbReference>
<reference evidence="5 6" key="1">
    <citation type="journal article" date="2015" name="Genome Announc.">
        <title>Expanding the biotechnology potential of lactobacilli through comparative genomics of 213 strains and associated genera.</title>
        <authorList>
            <person name="Sun Z."/>
            <person name="Harris H.M."/>
            <person name="McCann A."/>
            <person name="Guo C."/>
            <person name="Argimon S."/>
            <person name="Zhang W."/>
            <person name="Yang X."/>
            <person name="Jeffery I.B."/>
            <person name="Cooney J.C."/>
            <person name="Kagawa T.F."/>
            <person name="Liu W."/>
            <person name="Song Y."/>
            <person name="Salvetti E."/>
            <person name="Wrobel A."/>
            <person name="Rasinkangas P."/>
            <person name="Parkhill J."/>
            <person name="Rea M.C."/>
            <person name="O'Sullivan O."/>
            <person name="Ritari J."/>
            <person name="Douillard F.P."/>
            <person name="Paul Ross R."/>
            <person name="Yang R."/>
            <person name="Briner A.E."/>
            <person name="Felis G.E."/>
            <person name="de Vos W.M."/>
            <person name="Barrangou R."/>
            <person name="Klaenhammer T.R."/>
            <person name="Caufield P.W."/>
            <person name="Cui Y."/>
            <person name="Zhang H."/>
            <person name="O'Toole P.W."/>
        </authorList>
    </citation>
    <scope>NUCLEOTIDE SEQUENCE [LARGE SCALE GENOMIC DNA]</scope>
    <source>
        <strain evidence="5 6">DSM 19971</strain>
    </source>
</reference>
<dbReference type="InterPro" id="IPR027407">
    <property type="entry name" value="Mn_catalase_C"/>
</dbReference>
<gene>
    <name evidence="5" type="ORF">FD20_GL002010</name>
</gene>
<keyword evidence="3" id="KW-0106">Calcium</keyword>
<dbReference type="InterPro" id="IPR009078">
    <property type="entry name" value="Ferritin-like_SF"/>
</dbReference>
<dbReference type="STRING" id="1423812.FD20_GL002010"/>
<name>A0A0R1PU30_9LACO</name>
<comment type="cofactor">
    <cofactor evidence="2">
        <name>Mn(2+)</name>
        <dbReference type="ChEBI" id="CHEBI:29035"/>
    </cofactor>
    <text evidence="2">Binds 2 manganese ions per subunit.</text>
</comment>
<feature type="binding site" evidence="2">
    <location>
        <position position="69"/>
    </location>
    <ligand>
        <name>Mn(2+)</name>
        <dbReference type="ChEBI" id="CHEBI:29035"/>
        <label>1</label>
    </ligand>
</feature>
<keyword evidence="2" id="KW-0464">Manganese</keyword>
<feature type="binding site" evidence="3">
    <location>
        <position position="227"/>
    </location>
    <ligand>
        <name>Ca(2+)</name>
        <dbReference type="ChEBI" id="CHEBI:29108"/>
    </ligand>
</feature>
<dbReference type="AlphaFoldDB" id="A0A0R1PU30"/>
<feature type="binding site" evidence="2">
    <location>
        <position position="35"/>
    </location>
    <ligand>
        <name>Mn(2+)</name>
        <dbReference type="ChEBI" id="CHEBI:29035"/>
        <label>1</label>
    </ligand>
</feature>
<protein>
    <submittedName>
        <fullName evidence="5">Manganese-containing catalase</fullName>
    </submittedName>
</protein>
<keyword evidence="6" id="KW-1185">Reference proteome</keyword>
<evidence type="ECO:0000256" key="1">
    <source>
        <dbReference type="ARBA" id="ARBA00007644"/>
    </source>
</evidence>
<comment type="similarity">
    <text evidence="1">Belongs to the manganese catalase family.</text>
</comment>
<comment type="caution">
    <text evidence="5">The sequence shown here is derived from an EMBL/GenBank/DDBJ whole genome shotgun (WGS) entry which is preliminary data.</text>
</comment>
<evidence type="ECO:0000256" key="3">
    <source>
        <dbReference type="PIRSR" id="PIRSR607760-2"/>
    </source>
</evidence>
<dbReference type="RefSeq" id="WP_003690681.1">
    <property type="nucleotide sequence ID" value="NZ_AZEG01000052.1"/>
</dbReference>
<dbReference type="InterPro" id="IPR012347">
    <property type="entry name" value="Ferritin-like"/>
</dbReference>
<evidence type="ECO:0000256" key="2">
    <source>
        <dbReference type="PIRSR" id="PIRSR607760-1"/>
    </source>
</evidence>
<dbReference type="GO" id="GO:0046872">
    <property type="term" value="F:metal ion binding"/>
    <property type="evidence" value="ECO:0007669"/>
    <property type="project" value="UniProtKB-KW"/>
</dbReference>
<evidence type="ECO:0000313" key="5">
    <source>
        <dbReference type="EMBL" id="KRL33202.1"/>
    </source>
</evidence>
<accession>A0A0R1PU30</accession>
<feature type="binding site" evidence="2">
    <location>
        <position position="184"/>
    </location>
    <ligand>
        <name>Mn(2+)</name>
        <dbReference type="ChEBI" id="CHEBI:29035"/>
        <label>1</label>
    </ligand>
</feature>
<evidence type="ECO:0000313" key="6">
    <source>
        <dbReference type="Proteomes" id="UP000051155"/>
    </source>
</evidence>
<keyword evidence="2" id="KW-0479">Metal-binding</keyword>
<dbReference type="InterPro" id="IPR039377">
    <property type="entry name" value="Mn_catalase_dom"/>
</dbReference>
<feature type="binding site" evidence="3">
    <location>
        <position position="225"/>
    </location>
    <ligand>
        <name>Ca(2+)</name>
        <dbReference type="ChEBI" id="CHEBI:29108"/>
    </ligand>
</feature>
<feature type="binding site" evidence="3">
    <location>
        <position position="223"/>
    </location>
    <ligand>
        <name>Ca(2+)</name>
        <dbReference type="ChEBI" id="CHEBI:29108"/>
    </ligand>
</feature>
<feature type="binding site" evidence="3">
    <location>
        <position position="61"/>
    </location>
    <ligand>
        <name>Ca(2+)</name>
        <dbReference type="ChEBI" id="CHEBI:29108"/>
    </ligand>
</feature>
<sequence length="293" mass="32550">MYIRKSKLQYHAKPEKSNPIIARRLQEILGGQWGETTGMLAYTLQGWNTVGNEKYKDLLLDTGTEEMGHMEMLATMINDLLRDAPTDTIEELARNSDPATAAILGGMDPQHAFVNGLGAGLSDSNGNPWSANFIISSGNLLADMRFNVVRESQARLQVSRNFLQTEDKGVRDMLSYLMARETQHQLQFLKACEELEEKYGPVVPHGTQDLQKQGKEFTHTLYNFSEGEASQALEGETARDGNKFHYSSDPIMAGGEPDLTAAPEILRNTPPEDPSTAVEEGRRMLEGEQNTSK</sequence>
<feature type="binding site" evidence="2">
    <location>
        <position position="151"/>
    </location>
    <ligand>
        <name>Mn(2+)</name>
        <dbReference type="ChEBI" id="CHEBI:29035"/>
        <label>1</label>
    </ligand>
</feature>
<feature type="binding site" evidence="3">
    <location>
        <position position="57"/>
    </location>
    <ligand>
        <name>Ca(2+)</name>
        <dbReference type="ChEBI" id="CHEBI:29108"/>
    </ligand>
</feature>
<organism evidence="5 6">
    <name type="scientific">Liquorilactobacillus uvarum DSM 19971</name>
    <dbReference type="NCBI Taxonomy" id="1423812"/>
    <lineage>
        <taxon>Bacteria</taxon>
        <taxon>Bacillati</taxon>
        <taxon>Bacillota</taxon>
        <taxon>Bacilli</taxon>
        <taxon>Lactobacillales</taxon>
        <taxon>Lactobacillaceae</taxon>
        <taxon>Liquorilactobacillus</taxon>
    </lineage>
</organism>
<feature type="binding site" evidence="2">
    <location>
        <position position="66"/>
    </location>
    <ligand>
        <name>Mn(2+)</name>
        <dbReference type="ChEBI" id="CHEBI:29035"/>
        <label>2</label>
    </ligand>
</feature>
<feature type="region of interest" description="Disordered" evidence="4">
    <location>
        <begin position="229"/>
        <end position="293"/>
    </location>
</feature>
<dbReference type="SUPFAM" id="SSF47240">
    <property type="entry name" value="Ferritin-like"/>
    <property type="match status" value="1"/>
</dbReference>
<dbReference type="Gene3D" id="3.30.1530.10">
    <property type="entry name" value="manganese catalase, domain 2, chain A"/>
    <property type="match status" value="1"/>
</dbReference>
<proteinExistence type="inferred from homology"/>
<dbReference type="Pfam" id="PF05067">
    <property type="entry name" value="Mn_catalase"/>
    <property type="match status" value="1"/>
</dbReference>